<evidence type="ECO:0000256" key="2">
    <source>
        <dbReference type="ARBA" id="ARBA00022729"/>
    </source>
</evidence>
<evidence type="ECO:0000256" key="4">
    <source>
        <dbReference type="ARBA" id="ARBA00022963"/>
    </source>
</evidence>
<dbReference type="InterPro" id="IPR029058">
    <property type="entry name" value="AB_hydrolase_fold"/>
</dbReference>
<evidence type="ECO:0000313" key="9">
    <source>
        <dbReference type="Proteomes" id="UP000801492"/>
    </source>
</evidence>
<sequence>MIDYALKKTKRENLYYIGHSQGTTVFYILCSEKPEYNEKIVVHISLAPIAYMNHMTSPLLQIVATGGRGLQLLVDAAGVGEFMPNTGFLGKVGNVLCSEDAVTQILCTNSMFALCGFNQRQMNATLLPIIMGHSPAGSSVKQVMHYIQEIQSGKFRQWDYGLIGNKKHYDNTAPPRYLLYKVTAPVYLFYSRNDWVSAERDVLRLYGELGNVEERILIADSKFNHIDYLYAIDARELVYENVIIRLKAHKSNIRETHQETVKDAFLDILEATETAWTNGTRNHQERRKELNVSVGKSVATFPEAQTSKPSRKQGRCDKEESSK</sequence>
<accession>A0A8K0D8S3</accession>
<keyword evidence="3" id="KW-0378">Hydrolase</keyword>
<name>A0A8K0D8S3_IGNLU</name>
<dbReference type="SUPFAM" id="SSF53474">
    <property type="entry name" value="alpha/beta-Hydrolases"/>
    <property type="match status" value="1"/>
</dbReference>
<dbReference type="EMBL" id="VTPC01001554">
    <property type="protein sequence ID" value="KAF2901553.1"/>
    <property type="molecule type" value="Genomic_DNA"/>
</dbReference>
<keyword evidence="6" id="KW-0325">Glycoprotein</keyword>
<organism evidence="8 9">
    <name type="scientific">Ignelater luminosus</name>
    <name type="common">Cucubano</name>
    <name type="synonym">Pyrophorus luminosus</name>
    <dbReference type="NCBI Taxonomy" id="2038154"/>
    <lineage>
        <taxon>Eukaryota</taxon>
        <taxon>Metazoa</taxon>
        <taxon>Ecdysozoa</taxon>
        <taxon>Arthropoda</taxon>
        <taxon>Hexapoda</taxon>
        <taxon>Insecta</taxon>
        <taxon>Pterygota</taxon>
        <taxon>Neoptera</taxon>
        <taxon>Endopterygota</taxon>
        <taxon>Coleoptera</taxon>
        <taxon>Polyphaga</taxon>
        <taxon>Elateriformia</taxon>
        <taxon>Elateroidea</taxon>
        <taxon>Elateridae</taxon>
        <taxon>Agrypninae</taxon>
        <taxon>Pyrophorini</taxon>
        <taxon>Ignelater</taxon>
    </lineage>
</organism>
<gene>
    <name evidence="8" type="ORF">ILUMI_04631</name>
</gene>
<keyword evidence="4" id="KW-0442">Lipid degradation</keyword>
<dbReference type="OrthoDB" id="9974421at2759"/>
<dbReference type="GO" id="GO:0016042">
    <property type="term" value="P:lipid catabolic process"/>
    <property type="evidence" value="ECO:0007669"/>
    <property type="project" value="UniProtKB-KW"/>
</dbReference>
<keyword evidence="5" id="KW-0443">Lipid metabolism</keyword>
<evidence type="ECO:0000313" key="8">
    <source>
        <dbReference type="EMBL" id="KAF2901553.1"/>
    </source>
</evidence>
<comment type="similarity">
    <text evidence="1">Belongs to the AB hydrolase superfamily. Lipase family.</text>
</comment>
<feature type="region of interest" description="Disordered" evidence="7">
    <location>
        <begin position="298"/>
        <end position="323"/>
    </location>
</feature>
<dbReference type="GO" id="GO:0016787">
    <property type="term" value="F:hydrolase activity"/>
    <property type="evidence" value="ECO:0007669"/>
    <property type="project" value="UniProtKB-KW"/>
</dbReference>
<dbReference type="PANTHER" id="PTHR11005">
    <property type="entry name" value="LYSOSOMAL ACID LIPASE-RELATED"/>
    <property type="match status" value="1"/>
</dbReference>
<proteinExistence type="inferred from homology"/>
<evidence type="ECO:0000256" key="3">
    <source>
        <dbReference type="ARBA" id="ARBA00022801"/>
    </source>
</evidence>
<feature type="compositionally biased region" description="Basic and acidic residues" evidence="7">
    <location>
        <begin position="314"/>
        <end position="323"/>
    </location>
</feature>
<comment type="caution">
    <text evidence="8">The sequence shown here is derived from an EMBL/GenBank/DDBJ whole genome shotgun (WGS) entry which is preliminary data.</text>
</comment>
<reference evidence="8" key="1">
    <citation type="submission" date="2019-08" db="EMBL/GenBank/DDBJ databases">
        <title>The genome of the North American firefly Photinus pyralis.</title>
        <authorList>
            <consortium name="Photinus pyralis genome working group"/>
            <person name="Fallon T.R."/>
            <person name="Sander Lower S.E."/>
            <person name="Weng J.-K."/>
        </authorList>
    </citation>
    <scope>NUCLEOTIDE SEQUENCE</scope>
    <source>
        <strain evidence="8">TRF0915ILg1</strain>
        <tissue evidence="8">Whole body</tissue>
    </source>
</reference>
<dbReference type="FunFam" id="3.40.50.1820:FF:000057">
    <property type="entry name" value="Lipase"/>
    <property type="match status" value="1"/>
</dbReference>
<dbReference type="Proteomes" id="UP000801492">
    <property type="component" value="Unassembled WGS sequence"/>
</dbReference>
<evidence type="ECO:0000256" key="7">
    <source>
        <dbReference type="SAM" id="MobiDB-lite"/>
    </source>
</evidence>
<dbReference type="Gene3D" id="3.40.50.1820">
    <property type="entry name" value="alpha/beta hydrolase"/>
    <property type="match status" value="1"/>
</dbReference>
<keyword evidence="2" id="KW-0732">Signal</keyword>
<keyword evidence="9" id="KW-1185">Reference proteome</keyword>
<dbReference type="AlphaFoldDB" id="A0A8K0D8S3"/>
<protein>
    <submittedName>
        <fullName evidence="8">Uncharacterized protein</fullName>
    </submittedName>
</protein>
<evidence type="ECO:0000256" key="6">
    <source>
        <dbReference type="ARBA" id="ARBA00023180"/>
    </source>
</evidence>
<evidence type="ECO:0000256" key="5">
    <source>
        <dbReference type="ARBA" id="ARBA00023098"/>
    </source>
</evidence>
<evidence type="ECO:0000256" key="1">
    <source>
        <dbReference type="ARBA" id="ARBA00010701"/>
    </source>
</evidence>